<gene>
    <name evidence="4" type="ORF">ACFSBT_00900</name>
</gene>
<evidence type="ECO:0000313" key="4">
    <source>
        <dbReference type="EMBL" id="MFD1511834.1"/>
    </source>
</evidence>
<feature type="domain" description="HTH bat-type" evidence="3">
    <location>
        <begin position="154"/>
        <end position="205"/>
    </location>
</feature>
<evidence type="ECO:0000259" key="3">
    <source>
        <dbReference type="Pfam" id="PF04967"/>
    </source>
</evidence>
<evidence type="ECO:0000313" key="5">
    <source>
        <dbReference type="Proteomes" id="UP001597187"/>
    </source>
</evidence>
<dbReference type="EMBL" id="JBHUDC010000001">
    <property type="protein sequence ID" value="MFD1511834.1"/>
    <property type="molecule type" value="Genomic_DNA"/>
</dbReference>
<proteinExistence type="predicted"/>
<accession>A0ABD6AQ79</accession>
<dbReference type="AlphaFoldDB" id="A0ABD6AQ79"/>
<dbReference type="PANTHER" id="PTHR34236">
    <property type="entry name" value="DIMETHYL SULFOXIDE REDUCTASE TRANSCRIPTIONAL ACTIVATOR"/>
    <property type="match status" value="1"/>
</dbReference>
<comment type="caution">
    <text evidence="4">The sequence shown here is derived from an EMBL/GenBank/DDBJ whole genome shotgun (WGS) entry which is preliminary data.</text>
</comment>
<dbReference type="Pfam" id="PF04967">
    <property type="entry name" value="HTH_10"/>
    <property type="match status" value="1"/>
</dbReference>
<keyword evidence="1" id="KW-0805">Transcription regulation</keyword>
<evidence type="ECO:0000256" key="1">
    <source>
        <dbReference type="ARBA" id="ARBA00023015"/>
    </source>
</evidence>
<evidence type="ECO:0000256" key="2">
    <source>
        <dbReference type="ARBA" id="ARBA00023163"/>
    </source>
</evidence>
<dbReference type="PANTHER" id="PTHR34236:SF1">
    <property type="entry name" value="DIMETHYL SULFOXIDE REDUCTASE TRANSCRIPTIONAL ACTIVATOR"/>
    <property type="match status" value="1"/>
</dbReference>
<dbReference type="SUPFAM" id="SSF88659">
    <property type="entry name" value="Sigma3 and sigma4 domains of RNA polymerase sigma factors"/>
    <property type="match status" value="1"/>
</dbReference>
<dbReference type="Proteomes" id="UP001597187">
    <property type="component" value="Unassembled WGS sequence"/>
</dbReference>
<keyword evidence="5" id="KW-1185">Reference proteome</keyword>
<name>A0ABD6AQ79_9EURY</name>
<reference evidence="4 5" key="1">
    <citation type="journal article" date="2019" name="Int. J. Syst. Evol. Microbiol.">
        <title>The Global Catalogue of Microorganisms (GCM) 10K type strain sequencing project: providing services to taxonomists for standard genome sequencing and annotation.</title>
        <authorList>
            <consortium name="The Broad Institute Genomics Platform"/>
            <consortium name="The Broad Institute Genome Sequencing Center for Infectious Disease"/>
            <person name="Wu L."/>
            <person name="Ma J."/>
        </authorList>
    </citation>
    <scope>NUCLEOTIDE SEQUENCE [LARGE SCALE GENOMIC DNA]</scope>
    <source>
        <strain evidence="4 5">CGMCC 1.12563</strain>
    </source>
</reference>
<sequence>MSLIAAHRVQSPALAMADTLAASDVSVSLERARQTTAGQSRLHFWANGVDLDGFERRLQSDGTVSGVVRLDDDGAGDRLYSAQVETRATLTAASEESDATWLTLQYDDDWWHTESRFPDQDALDSYRTWLTERDAAVHLDNVYVEDDDDEGPNLTRRQRETVVLALEKGYFEVPRKATLADLAVEFDVSEQAISQRLRRAYSRLVAGNYGK</sequence>
<dbReference type="InterPro" id="IPR013324">
    <property type="entry name" value="RNA_pol_sigma_r3/r4-like"/>
</dbReference>
<protein>
    <submittedName>
        <fullName evidence="4">Helix-turn-helix domain-containing protein</fullName>
    </submittedName>
</protein>
<organism evidence="4 5">
    <name type="scientific">Halomarina rubra</name>
    <dbReference type="NCBI Taxonomy" id="2071873"/>
    <lineage>
        <taxon>Archaea</taxon>
        <taxon>Methanobacteriati</taxon>
        <taxon>Methanobacteriota</taxon>
        <taxon>Stenosarchaea group</taxon>
        <taxon>Halobacteria</taxon>
        <taxon>Halobacteriales</taxon>
        <taxon>Natronomonadaceae</taxon>
        <taxon>Halomarina</taxon>
    </lineage>
</organism>
<dbReference type="InterPro" id="IPR007050">
    <property type="entry name" value="HTH_bacterioopsin"/>
</dbReference>
<dbReference type="RefSeq" id="WP_250871816.1">
    <property type="nucleotide sequence ID" value="NZ_JALXFV010000001.1"/>
</dbReference>
<keyword evidence="2" id="KW-0804">Transcription</keyword>